<organism evidence="1 2">
    <name type="scientific">Actinoallomurus oryzae</name>
    <dbReference type="NCBI Taxonomy" id="502180"/>
    <lineage>
        <taxon>Bacteria</taxon>
        <taxon>Bacillati</taxon>
        <taxon>Actinomycetota</taxon>
        <taxon>Actinomycetes</taxon>
        <taxon>Streptosporangiales</taxon>
        <taxon>Thermomonosporaceae</taxon>
        <taxon>Actinoallomurus</taxon>
    </lineage>
</organism>
<name>A0ABP8QYU3_9ACTN</name>
<reference evidence="2" key="1">
    <citation type="journal article" date="2019" name="Int. J. Syst. Evol. Microbiol.">
        <title>The Global Catalogue of Microorganisms (GCM) 10K type strain sequencing project: providing services to taxonomists for standard genome sequencing and annotation.</title>
        <authorList>
            <consortium name="The Broad Institute Genomics Platform"/>
            <consortium name="The Broad Institute Genome Sequencing Center for Infectious Disease"/>
            <person name="Wu L."/>
            <person name="Ma J."/>
        </authorList>
    </citation>
    <scope>NUCLEOTIDE SEQUENCE [LARGE SCALE GENOMIC DNA]</scope>
    <source>
        <strain evidence="2">JCM 17933</strain>
    </source>
</reference>
<proteinExistence type="predicted"/>
<gene>
    <name evidence="1" type="ORF">GCM10023191_080910</name>
</gene>
<dbReference type="EMBL" id="BAABHF010000048">
    <property type="protein sequence ID" value="GAA4513585.1"/>
    <property type="molecule type" value="Genomic_DNA"/>
</dbReference>
<keyword evidence="2" id="KW-1185">Reference proteome</keyword>
<sequence length="65" mass="7231">MTGTTSSSVTYDRDVGPLVRLAFPQPLTGQSVLNAAQRAFLRALLANWHPRMPFDEDLCRTLLLT</sequence>
<protein>
    <submittedName>
        <fullName evidence="1">Uncharacterized protein</fullName>
    </submittedName>
</protein>
<dbReference type="Proteomes" id="UP001500503">
    <property type="component" value="Unassembled WGS sequence"/>
</dbReference>
<accession>A0ABP8QYU3</accession>
<evidence type="ECO:0000313" key="2">
    <source>
        <dbReference type="Proteomes" id="UP001500503"/>
    </source>
</evidence>
<comment type="caution">
    <text evidence="1">The sequence shown here is derived from an EMBL/GenBank/DDBJ whole genome shotgun (WGS) entry which is preliminary data.</text>
</comment>
<evidence type="ECO:0000313" key="1">
    <source>
        <dbReference type="EMBL" id="GAA4513585.1"/>
    </source>
</evidence>